<comment type="caution">
    <text evidence="1">The sequence shown here is derived from an EMBL/GenBank/DDBJ whole genome shotgun (WGS) entry which is preliminary data.</text>
</comment>
<dbReference type="AlphaFoldDB" id="A0A1W0A863"/>
<gene>
    <name evidence="1" type="ORF">THRCLA_20394</name>
</gene>
<sequence>MPSFAKLVLYNSEASTDSINIYSTYEQRTLDEAITSFRLVSAAQFANIFIEYCYVDFERRWETTHSTSPAQIIKVKMLLLGKDFDFAVIRYVNATEEGVNWFARTKNAYVDHESELAH</sequence>
<name>A0A1W0A863_9STRA</name>
<evidence type="ECO:0000313" key="2">
    <source>
        <dbReference type="Proteomes" id="UP000243217"/>
    </source>
</evidence>
<keyword evidence="2" id="KW-1185">Reference proteome</keyword>
<evidence type="ECO:0000313" key="1">
    <source>
        <dbReference type="EMBL" id="OQS06361.1"/>
    </source>
</evidence>
<organism evidence="1 2">
    <name type="scientific">Thraustotheca clavata</name>
    <dbReference type="NCBI Taxonomy" id="74557"/>
    <lineage>
        <taxon>Eukaryota</taxon>
        <taxon>Sar</taxon>
        <taxon>Stramenopiles</taxon>
        <taxon>Oomycota</taxon>
        <taxon>Saprolegniomycetes</taxon>
        <taxon>Saprolegniales</taxon>
        <taxon>Achlyaceae</taxon>
        <taxon>Thraustotheca</taxon>
    </lineage>
</organism>
<dbReference type="Proteomes" id="UP000243217">
    <property type="component" value="Unassembled WGS sequence"/>
</dbReference>
<protein>
    <submittedName>
        <fullName evidence="1">Uncharacterized protein</fullName>
    </submittedName>
</protein>
<reference evidence="1 2" key="1">
    <citation type="journal article" date="2014" name="Genome Biol. Evol.">
        <title>The secreted proteins of Achlya hypogyna and Thraustotheca clavata identify the ancestral oomycete secretome and reveal gene acquisitions by horizontal gene transfer.</title>
        <authorList>
            <person name="Misner I."/>
            <person name="Blouin N."/>
            <person name="Leonard G."/>
            <person name="Richards T.A."/>
            <person name="Lane C.E."/>
        </authorList>
    </citation>
    <scope>NUCLEOTIDE SEQUENCE [LARGE SCALE GENOMIC DNA]</scope>
    <source>
        <strain evidence="1 2">ATCC 34112</strain>
    </source>
</reference>
<dbReference type="EMBL" id="JNBS01000352">
    <property type="protein sequence ID" value="OQS06361.1"/>
    <property type="molecule type" value="Genomic_DNA"/>
</dbReference>
<proteinExistence type="predicted"/>
<accession>A0A1W0A863</accession>